<dbReference type="Proteomes" id="UP001327560">
    <property type="component" value="Chromosome 7"/>
</dbReference>
<sequence length="133" mass="15182">MKSQNHQVPAFGCWDHCDDLPITQYFESAVLQAELIHGHYFGEDGGDLFRASATGTTPAYHHHHRKTKKGSGLAGDQKKQCGDQELQRKQGRPRAHKAVDEDLYKVPSELFYQKPKRKRLLKHLWSGCMRVGI</sequence>
<organism evidence="2 3">
    <name type="scientific">Canna indica</name>
    <name type="common">Indian-shot</name>
    <dbReference type="NCBI Taxonomy" id="4628"/>
    <lineage>
        <taxon>Eukaryota</taxon>
        <taxon>Viridiplantae</taxon>
        <taxon>Streptophyta</taxon>
        <taxon>Embryophyta</taxon>
        <taxon>Tracheophyta</taxon>
        <taxon>Spermatophyta</taxon>
        <taxon>Magnoliopsida</taxon>
        <taxon>Liliopsida</taxon>
        <taxon>Zingiberales</taxon>
        <taxon>Cannaceae</taxon>
        <taxon>Canna</taxon>
    </lineage>
</organism>
<name>A0AAQ3QLN5_9LILI</name>
<reference evidence="2 3" key="1">
    <citation type="submission" date="2023-10" db="EMBL/GenBank/DDBJ databases">
        <title>Chromosome-scale genome assembly provides insights into flower coloration mechanisms of Canna indica.</title>
        <authorList>
            <person name="Li C."/>
        </authorList>
    </citation>
    <scope>NUCLEOTIDE SEQUENCE [LARGE SCALE GENOMIC DNA]</scope>
    <source>
        <tissue evidence="2">Flower</tissue>
    </source>
</reference>
<dbReference type="PANTHER" id="PTHR33699">
    <property type="entry name" value="EXPRESSED PROTEIN"/>
    <property type="match status" value="1"/>
</dbReference>
<evidence type="ECO:0000256" key="1">
    <source>
        <dbReference type="SAM" id="MobiDB-lite"/>
    </source>
</evidence>
<keyword evidence="3" id="KW-1185">Reference proteome</keyword>
<evidence type="ECO:0000313" key="2">
    <source>
        <dbReference type="EMBL" id="WOL12660.1"/>
    </source>
</evidence>
<proteinExistence type="predicted"/>
<dbReference type="AlphaFoldDB" id="A0AAQ3QLN5"/>
<gene>
    <name evidence="2" type="ORF">Cni_G21427</name>
</gene>
<accession>A0AAQ3QLN5</accession>
<dbReference type="PANTHER" id="PTHR33699:SF3">
    <property type="entry name" value="OS06G0347300 PROTEIN"/>
    <property type="match status" value="1"/>
</dbReference>
<dbReference type="EMBL" id="CP136896">
    <property type="protein sequence ID" value="WOL12660.1"/>
    <property type="molecule type" value="Genomic_DNA"/>
</dbReference>
<feature type="region of interest" description="Disordered" evidence="1">
    <location>
        <begin position="54"/>
        <end position="100"/>
    </location>
</feature>
<evidence type="ECO:0000313" key="3">
    <source>
        <dbReference type="Proteomes" id="UP001327560"/>
    </source>
</evidence>
<protein>
    <submittedName>
        <fullName evidence="2">Uncharacterized protein</fullName>
    </submittedName>
</protein>
<feature type="compositionally biased region" description="Basic residues" evidence="1">
    <location>
        <begin position="60"/>
        <end position="69"/>
    </location>
</feature>
<feature type="compositionally biased region" description="Basic and acidic residues" evidence="1">
    <location>
        <begin position="76"/>
        <end position="88"/>
    </location>
</feature>